<protein>
    <recommendedName>
        <fullName evidence="7">Serine-threonine/tyrosine-protein kinase catalytic domain-containing protein</fullName>
    </recommendedName>
</protein>
<dbReference type="Gene3D" id="1.10.510.10">
    <property type="entry name" value="Transferase(Phosphotransferase) domain 1"/>
    <property type="match status" value="1"/>
</dbReference>
<keyword evidence="3" id="KW-0812">Transmembrane</keyword>
<evidence type="ECO:0000256" key="2">
    <source>
        <dbReference type="ARBA" id="ARBA00022614"/>
    </source>
</evidence>
<evidence type="ECO:0000313" key="8">
    <source>
        <dbReference type="EMBL" id="KAF2318208.1"/>
    </source>
</evidence>
<evidence type="ECO:0000259" key="7">
    <source>
        <dbReference type="Pfam" id="PF07714"/>
    </source>
</evidence>
<evidence type="ECO:0000313" key="9">
    <source>
        <dbReference type="Proteomes" id="UP000467840"/>
    </source>
</evidence>
<dbReference type="Proteomes" id="UP000467840">
    <property type="component" value="Chromosome 10"/>
</dbReference>
<comment type="subcellular location">
    <subcellularLocation>
        <location evidence="1">Membrane</location>
    </subcellularLocation>
</comment>
<evidence type="ECO:0000256" key="1">
    <source>
        <dbReference type="ARBA" id="ARBA00004370"/>
    </source>
</evidence>
<evidence type="ECO:0000256" key="3">
    <source>
        <dbReference type="ARBA" id="ARBA00022692"/>
    </source>
</evidence>
<dbReference type="InterPro" id="IPR001245">
    <property type="entry name" value="Ser-Thr/Tyr_kinase_cat_dom"/>
</dbReference>
<gene>
    <name evidence="8" type="ORF">GH714_002998</name>
</gene>
<dbReference type="EMBL" id="JAAGAX010000003">
    <property type="protein sequence ID" value="KAF2318208.1"/>
    <property type="molecule type" value="Genomic_DNA"/>
</dbReference>
<organism evidence="8 9">
    <name type="scientific">Hevea brasiliensis</name>
    <name type="common">Para rubber tree</name>
    <name type="synonym">Siphonia brasiliensis</name>
    <dbReference type="NCBI Taxonomy" id="3981"/>
    <lineage>
        <taxon>Eukaryota</taxon>
        <taxon>Viridiplantae</taxon>
        <taxon>Streptophyta</taxon>
        <taxon>Embryophyta</taxon>
        <taxon>Tracheophyta</taxon>
        <taxon>Spermatophyta</taxon>
        <taxon>Magnoliopsida</taxon>
        <taxon>eudicotyledons</taxon>
        <taxon>Gunneridae</taxon>
        <taxon>Pentapetalae</taxon>
        <taxon>rosids</taxon>
        <taxon>fabids</taxon>
        <taxon>Malpighiales</taxon>
        <taxon>Euphorbiaceae</taxon>
        <taxon>Crotonoideae</taxon>
        <taxon>Micrandreae</taxon>
        <taxon>Hevea</taxon>
    </lineage>
</organism>
<keyword evidence="6" id="KW-0472">Membrane</keyword>
<dbReference type="AlphaFoldDB" id="A0A6A6N0M3"/>
<dbReference type="InterPro" id="IPR011009">
    <property type="entry name" value="Kinase-like_dom_sf"/>
</dbReference>
<dbReference type="PANTHER" id="PTHR27008">
    <property type="entry name" value="OS04G0122200 PROTEIN"/>
    <property type="match status" value="1"/>
</dbReference>
<proteinExistence type="predicted"/>
<reference evidence="8 9" key="1">
    <citation type="journal article" date="2020" name="Mol. Plant">
        <title>The Chromosome-Based Rubber Tree Genome Provides New Insights into Spurge Genome Evolution and Rubber Biosynthesis.</title>
        <authorList>
            <person name="Liu J."/>
            <person name="Shi C."/>
            <person name="Shi C.C."/>
            <person name="Li W."/>
            <person name="Zhang Q.J."/>
            <person name="Zhang Y."/>
            <person name="Li K."/>
            <person name="Lu H.F."/>
            <person name="Shi C."/>
            <person name="Zhu S.T."/>
            <person name="Xiao Z.Y."/>
            <person name="Nan H."/>
            <person name="Yue Y."/>
            <person name="Zhu X.G."/>
            <person name="Wu Y."/>
            <person name="Hong X.N."/>
            <person name="Fan G.Y."/>
            <person name="Tong Y."/>
            <person name="Zhang D."/>
            <person name="Mao C.L."/>
            <person name="Liu Y.L."/>
            <person name="Hao S.J."/>
            <person name="Liu W.Q."/>
            <person name="Lv M.Q."/>
            <person name="Zhang H.B."/>
            <person name="Liu Y."/>
            <person name="Hu-Tang G.R."/>
            <person name="Wang J.P."/>
            <person name="Wang J.H."/>
            <person name="Sun Y.H."/>
            <person name="Ni S.B."/>
            <person name="Chen W.B."/>
            <person name="Zhang X.C."/>
            <person name="Jiao Y.N."/>
            <person name="Eichler E.E."/>
            <person name="Li G.H."/>
            <person name="Liu X."/>
            <person name="Gao L.Z."/>
        </authorList>
    </citation>
    <scope>NUCLEOTIDE SEQUENCE [LARGE SCALE GENOMIC DNA]</scope>
    <source>
        <strain evidence="9">cv. GT1</strain>
        <tissue evidence="8">Leaf</tissue>
    </source>
</reference>
<feature type="domain" description="Serine-threonine/tyrosine-protein kinase catalytic" evidence="7">
    <location>
        <begin position="14"/>
        <end position="75"/>
    </location>
</feature>
<keyword evidence="2" id="KW-0433">Leucine-rich repeat</keyword>
<evidence type="ECO:0000256" key="5">
    <source>
        <dbReference type="ARBA" id="ARBA00022989"/>
    </source>
</evidence>
<name>A0A6A6N0M3_HEVBR</name>
<sequence>MSSEQSGKGIRFVTSFDAECEVLRSIRHGNLIKIISSCASVDFKALVMEFMPDGNLEALLYSNSYCLDMLQRVWITGNSVLWKHVDGNIYEEEAHRRNVLERLGIRLIAEW</sequence>
<keyword evidence="9" id="KW-1185">Reference proteome</keyword>
<evidence type="ECO:0000256" key="6">
    <source>
        <dbReference type="ARBA" id="ARBA00023136"/>
    </source>
</evidence>
<dbReference type="PANTHER" id="PTHR27008:SF585">
    <property type="entry name" value="PROTEIN KINASE DOMAIN-CONTAINING PROTEIN"/>
    <property type="match status" value="1"/>
</dbReference>
<dbReference type="Pfam" id="PF07714">
    <property type="entry name" value="PK_Tyr_Ser-Thr"/>
    <property type="match status" value="1"/>
</dbReference>
<dbReference type="InterPro" id="IPR051809">
    <property type="entry name" value="Plant_receptor-like_S/T_kinase"/>
</dbReference>
<evidence type="ECO:0000256" key="4">
    <source>
        <dbReference type="ARBA" id="ARBA00022737"/>
    </source>
</evidence>
<comment type="caution">
    <text evidence="8">The sequence shown here is derived from an EMBL/GenBank/DDBJ whole genome shotgun (WGS) entry which is preliminary data.</text>
</comment>
<keyword evidence="5" id="KW-1133">Transmembrane helix</keyword>
<keyword evidence="4" id="KW-0677">Repeat</keyword>
<accession>A0A6A6N0M3</accession>
<dbReference type="GO" id="GO:0004672">
    <property type="term" value="F:protein kinase activity"/>
    <property type="evidence" value="ECO:0007669"/>
    <property type="project" value="InterPro"/>
</dbReference>
<dbReference type="SUPFAM" id="SSF56112">
    <property type="entry name" value="Protein kinase-like (PK-like)"/>
    <property type="match status" value="1"/>
</dbReference>
<dbReference type="GO" id="GO:0016020">
    <property type="term" value="C:membrane"/>
    <property type="evidence" value="ECO:0007669"/>
    <property type="project" value="UniProtKB-SubCell"/>
</dbReference>